<accession>A0ACC6CDH2</accession>
<evidence type="ECO:0000313" key="1">
    <source>
        <dbReference type="EMBL" id="MCY4746441.1"/>
    </source>
</evidence>
<proteinExistence type="predicted"/>
<sequence>MKKTMAKPLGVQPATKGRAPSIRICVPLDLQALYGGRKDFRISLGRGADSAAVKLKSALLRAQYEAEFAQKRAAMLAGRTLTPITAMPTEVAQAIAREVYAAGMAQDDDLRESPEGVQALREVAAVTRSALGIPQRQPIAADGLTAGEAAALAGLNALADGAAATDLARRKTSRVLVAADDAARRLGLDVDWSDDSSQQALRLSLEQHRQAWKDRSARDRGEVVPTPTRQTGVTLPKQHTLRDVLKLWEATNLPGRTLVSKAKSGIALVDECLGKLPLTAYTKPQGATVVAHFLATCKTQKTALDKFNAVKSLLNYAAGKQGWIDYNPWEAHTVIVKKSRKRVDLSPEALTKLFTSPLFQRYELPESTSAGGAAAYWVPLLGLYTGARQSELCQLRIEDLTDHPVLGLSINVLADAGDEDEDSPETTTKGDSGRRRTPIHSDLITLGFADYIRDTKAAGHTRLFPDVKYPEGEPAGTNFTKWFSSYRKAQGVGRRYQDFHAFRHTSRTRLTDAGVEGVISDALLGHTNGQSTGRKVYDHSLATLRGNLEKLKFPELGLVRCYGR</sequence>
<keyword evidence="2" id="KW-1185">Reference proteome</keyword>
<dbReference type="EMBL" id="JAPPUY010000004">
    <property type="protein sequence ID" value="MCY4746441.1"/>
    <property type="molecule type" value="Genomic_DNA"/>
</dbReference>
<reference evidence="1" key="1">
    <citation type="submission" date="2022-08" db="EMBL/GenBank/DDBJ databases">
        <title>Genome sequencing of Pelomonas sp. UHG3.</title>
        <authorList>
            <person name="So Y."/>
        </authorList>
    </citation>
    <scope>NUCLEOTIDE SEQUENCE</scope>
    <source>
        <strain evidence="1">UHG3</strain>
    </source>
</reference>
<comment type="caution">
    <text evidence="1">The sequence shown here is derived from an EMBL/GenBank/DDBJ whole genome shotgun (WGS) entry which is preliminary data.</text>
</comment>
<gene>
    <name evidence="1" type="ORF">NYO99_15770</name>
</gene>
<dbReference type="Proteomes" id="UP001076464">
    <property type="component" value="Unassembled WGS sequence"/>
</dbReference>
<evidence type="ECO:0000313" key="2">
    <source>
        <dbReference type="Proteomes" id="UP001076464"/>
    </source>
</evidence>
<name>A0ACC6CDH2_9BURK</name>
<organism evidence="1 2">
    <name type="scientific">Roseateles hydrophilus</name>
    <dbReference type="NCBI Taxonomy" id="2975054"/>
    <lineage>
        <taxon>Bacteria</taxon>
        <taxon>Pseudomonadati</taxon>
        <taxon>Pseudomonadota</taxon>
        <taxon>Betaproteobacteria</taxon>
        <taxon>Burkholderiales</taxon>
        <taxon>Sphaerotilaceae</taxon>
        <taxon>Roseateles</taxon>
    </lineage>
</organism>
<protein>
    <submittedName>
        <fullName evidence="1">Site-specific integrase</fullName>
    </submittedName>
</protein>